<dbReference type="EMBL" id="JAPTNE010000012">
    <property type="protein sequence ID" value="MCZ0807362.1"/>
    <property type="molecule type" value="Genomic_DNA"/>
</dbReference>
<keyword evidence="1" id="KW-1133">Transmembrane helix</keyword>
<dbReference type="Pfam" id="PF14150">
    <property type="entry name" value="YesK"/>
    <property type="match status" value="1"/>
</dbReference>
<feature type="transmembrane region" description="Helical" evidence="1">
    <location>
        <begin position="62"/>
        <end position="86"/>
    </location>
</feature>
<evidence type="ECO:0000313" key="4">
    <source>
        <dbReference type="Proteomes" id="UP000239759"/>
    </source>
</evidence>
<dbReference type="InterPro" id="IPR025434">
    <property type="entry name" value="YesK-like"/>
</dbReference>
<evidence type="ECO:0000313" key="3">
    <source>
        <dbReference type="EMBL" id="PPB10782.1"/>
    </source>
</evidence>
<protein>
    <submittedName>
        <fullName evidence="2">YesK family protein</fullName>
    </submittedName>
</protein>
<dbReference type="Proteomes" id="UP000239759">
    <property type="component" value="Unassembled WGS sequence"/>
</dbReference>
<feature type="transmembrane region" description="Helical" evidence="1">
    <location>
        <begin position="31"/>
        <end position="50"/>
    </location>
</feature>
<organism evidence="2 5">
    <name type="scientific">Brevibacillus laterosporus</name>
    <name type="common">Bacillus laterosporus</name>
    <dbReference type="NCBI Taxonomy" id="1465"/>
    <lineage>
        <taxon>Bacteria</taxon>
        <taxon>Bacillati</taxon>
        <taxon>Bacillota</taxon>
        <taxon>Bacilli</taxon>
        <taxon>Bacillales</taxon>
        <taxon>Paenibacillaceae</taxon>
        <taxon>Brevibacillus</taxon>
    </lineage>
</organism>
<feature type="transmembrane region" description="Helical" evidence="1">
    <location>
        <begin position="6"/>
        <end position="24"/>
    </location>
</feature>
<dbReference type="AlphaFoldDB" id="A0AAP3GAV6"/>
<reference evidence="3 4" key="1">
    <citation type="submission" date="2018-02" db="EMBL/GenBank/DDBJ databases">
        <title>Comparative analysis of genomes of three Brevibacillus laterosporus strains producers of potent antimicrobials isolated from silage.</title>
        <authorList>
            <person name="Kojic M."/>
            <person name="Miljkovic M."/>
            <person name="Studholme D."/>
            <person name="Filipic B."/>
        </authorList>
    </citation>
    <scope>NUCLEOTIDE SEQUENCE [LARGE SCALE GENOMIC DNA]</scope>
    <source>
        <strain evidence="3 4">BGSP11</strain>
    </source>
</reference>
<evidence type="ECO:0000313" key="2">
    <source>
        <dbReference type="EMBL" id="MCZ0807362.1"/>
    </source>
</evidence>
<reference evidence="2" key="2">
    <citation type="submission" date="2022-09" db="EMBL/GenBank/DDBJ databases">
        <title>Genome analysis and characterization of larvicidal activity of Brevibacillus strains.</title>
        <authorList>
            <person name="Patrusheva E.V."/>
            <person name="Izotova A.O."/>
            <person name="Toshchakov S.V."/>
            <person name="Sineoky S.P."/>
        </authorList>
    </citation>
    <scope>NUCLEOTIDE SEQUENCE</scope>
    <source>
        <strain evidence="2">VKPM_B-13247</strain>
    </source>
</reference>
<comment type="caution">
    <text evidence="2">The sequence shown here is derived from an EMBL/GenBank/DDBJ whole genome shotgun (WGS) entry which is preliminary data.</text>
</comment>
<evidence type="ECO:0000313" key="5">
    <source>
        <dbReference type="Proteomes" id="UP001077662"/>
    </source>
</evidence>
<proteinExistence type="predicted"/>
<dbReference type="RefSeq" id="WP_104030818.1">
    <property type="nucleotide sequence ID" value="NZ_CP032410.1"/>
</dbReference>
<keyword evidence="1" id="KW-0812">Transmembrane</keyword>
<name>A0AAP3GAV6_BRELA</name>
<dbReference type="EMBL" id="PRKQ01000003">
    <property type="protein sequence ID" value="PPB10782.1"/>
    <property type="molecule type" value="Genomic_DNA"/>
</dbReference>
<keyword evidence="1" id="KW-0472">Membrane</keyword>
<gene>
    <name evidence="3" type="ORF">C4A77_03905</name>
    <name evidence="2" type="ORF">O0554_10595</name>
</gene>
<evidence type="ECO:0000256" key="1">
    <source>
        <dbReference type="SAM" id="Phobius"/>
    </source>
</evidence>
<accession>A0AAP3GAV6</accession>
<sequence>MFGISMIAIVTFIVLFSISYVIYIKKPENTVFMYIPSTVVFIVSSLAVLYSFCVNGFEGLGIAFIGATIGIASLLTCIVLTIIVMIKQHEK</sequence>
<dbReference type="Proteomes" id="UP001077662">
    <property type="component" value="Unassembled WGS sequence"/>
</dbReference>